<keyword evidence="8 11" id="KW-0406">Ion transport</keyword>
<evidence type="ECO:0000256" key="5">
    <source>
        <dbReference type="ARBA" id="ARBA00022692"/>
    </source>
</evidence>
<keyword evidence="5 11" id="KW-0812">Transmembrane</keyword>
<dbReference type="Pfam" id="PF00895">
    <property type="entry name" value="ATP-synt_8"/>
    <property type="match status" value="1"/>
</dbReference>
<organism evidence="13">
    <name type="scientific">Psammechinus miliaris</name>
    <name type="common">Green sea urchin</name>
    <name type="synonym">Echinus miliaris</name>
    <dbReference type="NCBI Taxonomy" id="7660"/>
    <lineage>
        <taxon>Eukaryota</taxon>
        <taxon>Metazoa</taxon>
        <taxon>Echinodermata</taxon>
        <taxon>Eleutherozoa</taxon>
        <taxon>Echinozoa</taxon>
        <taxon>Echinoidea</taxon>
        <taxon>Euechinoidea</taxon>
        <taxon>Echinacea</taxon>
        <taxon>Camarodonta</taxon>
        <taxon>Echinidea</taxon>
        <taxon>Parechinidae</taxon>
        <taxon>Psammechinus</taxon>
    </lineage>
</organism>
<evidence type="ECO:0000256" key="12">
    <source>
        <dbReference type="SAM" id="Phobius"/>
    </source>
</evidence>
<keyword evidence="3 11" id="KW-0813">Transport</keyword>
<sequence length="54" mass="6373">MPQLDFSWWIINFFMVWAAVFLVLIVLVNNKTPQNLTTSNSLEISKSSTNWQWL</sequence>
<dbReference type="GO" id="GO:0031966">
    <property type="term" value="C:mitochondrial membrane"/>
    <property type="evidence" value="ECO:0007669"/>
    <property type="project" value="UniProtKB-SubCell"/>
</dbReference>
<evidence type="ECO:0000256" key="11">
    <source>
        <dbReference type="RuleBase" id="RU003661"/>
    </source>
</evidence>
<evidence type="ECO:0000256" key="1">
    <source>
        <dbReference type="ARBA" id="ARBA00004304"/>
    </source>
</evidence>
<keyword evidence="4 11" id="KW-0138">CF(0)</keyword>
<keyword evidence="10 12" id="KW-0472">Membrane</keyword>
<comment type="subcellular location">
    <subcellularLocation>
        <location evidence="1 11">Mitochondrion membrane</location>
        <topology evidence="1 11">Single-pass membrane protein</topology>
    </subcellularLocation>
</comment>
<dbReference type="GO" id="GO:0015078">
    <property type="term" value="F:proton transmembrane transporter activity"/>
    <property type="evidence" value="ECO:0007669"/>
    <property type="project" value="InterPro"/>
</dbReference>
<evidence type="ECO:0000256" key="2">
    <source>
        <dbReference type="ARBA" id="ARBA00008892"/>
    </source>
</evidence>
<protein>
    <recommendedName>
        <fullName evidence="11">ATP synthase complex subunit 8</fullName>
    </recommendedName>
</protein>
<dbReference type="GO" id="GO:0015986">
    <property type="term" value="P:proton motive force-driven ATP synthesis"/>
    <property type="evidence" value="ECO:0007669"/>
    <property type="project" value="InterPro"/>
</dbReference>
<evidence type="ECO:0000256" key="7">
    <source>
        <dbReference type="ARBA" id="ARBA00022989"/>
    </source>
</evidence>
<evidence type="ECO:0000256" key="4">
    <source>
        <dbReference type="ARBA" id="ARBA00022547"/>
    </source>
</evidence>
<evidence type="ECO:0000256" key="6">
    <source>
        <dbReference type="ARBA" id="ARBA00022781"/>
    </source>
</evidence>
<gene>
    <name evidence="13" type="primary">ATP8</name>
</gene>
<dbReference type="GO" id="GO:0045259">
    <property type="term" value="C:proton-transporting ATP synthase complex"/>
    <property type="evidence" value="ECO:0007669"/>
    <property type="project" value="UniProtKB-KW"/>
</dbReference>
<dbReference type="EMBL" id="AY221021">
    <property type="protein sequence ID" value="AAP21745.1"/>
    <property type="molecule type" value="Genomic_DNA"/>
</dbReference>
<proteinExistence type="inferred from homology"/>
<reference evidence="13" key="1">
    <citation type="journal article" date="2003" name="Evol. Dev.">
        <title>Phylogeny and development of marine model species: strongylocentrotid sea urchins.</title>
        <authorList>
            <person name="Biermann C.H."/>
            <person name="Kessing B.D."/>
            <person name="Palumbi S.R."/>
        </authorList>
    </citation>
    <scope>NUCLEOTIDE SEQUENCE</scope>
</reference>
<dbReference type="AlphaFoldDB" id="Q85HZ7"/>
<keyword evidence="9 11" id="KW-0496">Mitochondrion</keyword>
<accession>Q85HZ7</accession>
<evidence type="ECO:0000256" key="10">
    <source>
        <dbReference type="ARBA" id="ARBA00023136"/>
    </source>
</evidence>
<evidence type="ECO:0000256" key="9">
    <source>
        <dbReference type="ARBA" id="ARBA00023128"/>
    </source>
</evidence>
<dbReference type="InterPro" id="IPR001421">
    <property type="entry name" value="ATP8_metazoa"/>
</dbReference>
<feature type="transmembrane region" description="Helical" evidence="12">
    <location>
        <begin position="6"/>
        <end position="28"/>
    </location>
</feature>
<evidence type="ECO:0000313" key="13">
    <source>
        <dbReference type="EMBL" id="AAP21745.1"/>
    </source>
</evidence>
<comment type="similarity">
    <text evidence="2 11">Belongs to the ATPase protein 8 family.</text>
</comment>
<evidence type="ECO:0000256" key="8">
    <source>
        <dbReference type="ARBA" id="ARBA00023065"/>
    </source>
</evidence>
<name>Q85HZ7_PSAMI</name>
<keyword evidence="7 12" id="KW-1133">Transmembrane helix</keyword>
<geneLocation type="mitochondrion" evidence="13"/>
<evidence type="ECO:0000256" key="3">
    <source>
        <dbReference type="ARBA" id="ARBA00022448"/>
    </source>
</evidence>
<keyword evidence="6 11" id="KW-0375">Hydrogen ion transport</keyword>